<dbReference type="Gene3D" id="3.40.50.1820">
    <property type="entry name" value="alpha/beta hydrolase"/>
    <property type="match status" value="1"/>
</dbReference>
<dbReference type="GO" id="GO:0005783">
    <property type="term" value="C:endoplasmic reticulum"/>
    <property type="evidence" value="ECO:0007669"/>
    <property type="project" value="UniProtKB-SubCell"/>
</dbReference>
<keyword evidence="7" id="KW-0472">Membrane</keyword>
<evidence type="ECO:0000256" key="4">
    <source>
        <dbReference type="ARBA" id="ARBA00022737"/>
    </source>
</evidence>
<gene>
    <name evidence="10" type="ORF">DNG_00938</name>
</gene>
<comment type="subcellular location">
    <subcellularLocation>
        <location evidence="2">Endoplasmic reticulum</location>
    </subcellularLocation>
    <subcellularLocation>
        <location evidence="3">Membrane</location>
    </subcellularLocation>
    <subcellularLocation>
        <location evidence="1">Mitochondrion</location>
    </subcellularLocation>
</comment>
<proteinExistence type="predicted"/>
<dbReference type="GO" id="GO:0005739">
    <property type="term" value="C:mitochondrion"/>
    <property type="evidence" value="ECO:0007669"/>
    <property type="project" value="UniProtKB-SubCell"/>
</dbReference>
<dbReference type="InterPro" id="IPR052374">
    <property type="entry name" value="SERAC1"/>
</dbReference>
<evidence type="ECO:0000256" key="2">
    <source>
        <dbReference type="ARBA" id="ARBA00004240"/>
    </source>
</evidence>
<dbReference type="Proteomes" id="UP001187682">
    <property type="component" value="Unassembled WGS sequence"/>
</dbReference>
<keyword evidence="11" id="KW-1185">Reference proteome</keyword>
<dbReference type="SUPFAM" id="SSF53474">
    <property type="entry name" value="alpha/beta-Hydrolases"/>
    <property type="match status" value="1"/>
</dbReference>
<evidence type="ECO:0000256" key="5">
    <source>
        <dbReference type="ARBA" id="ARBA00022824"/>
    </source>
</evidence>
<dbReference type="GO" id="GO:0016020">
    <property type="term" value="C:membrane"/>
    <property type="evidence" value="ECO:0007669"/>
    <property type="project" value="UniProtKB-SubCell"/>
</dbReference>
<keyword evidence="5" id="KW-0256">Endoplasmic reticulum</keyword>
<protein>
    <recommendedName>
        <fullName evidence="9">Nephrocystin 3-like N-terminal domain-containing protein</fullName>
    </recommendedName>
</protein>
<evidence type="ECO:0000256" key="1">
    <source>
        <dbReference type="ARBA" id="ARBA00004173"/>
    </source>
</evidence>
<sequence>MKQKSSKVPGLVFVHGLGGGNEKSWKHPHTERVWISDNAFLQKIGRRCRSLSFGYNADPFDDKRKGRIETHAESLVNKLIVERQGANSRPIVFLCHSLGGLVVKAALNFCYGDPKPENDLIHRSTVGIIFFGTPHDGTDTAKLLNYLVKIKAVAWGRKPNQLATELQQYSDTVLSINQHFMRKTRHGIEILSFYETETQRILPGRETVIVHEGSAKLAETRSIPMDCAHSALCKFPTPEDSRFKEVYKNMGFMMNEYFKKAEEIGLPETGESVYEDGELRERLARLGGPATLGYHPYDFWVRSFKTSEMWIADFLPLEGFDSARVSIYGGSPTPEADSFEESVKKCKIAIESFVARWNVLGVPEITPTGTVVEPDASPSTILVEFVDAPSSSLAVPIFQDYQDNPDPTKGRGEMGLVVVCNDTVGARLPQMDERNTRVIGPLKTPYTENDVGVFGLAQFAGNDDILYQQIVDNIWELVHAFYPAQKPVVRDQPPLHPKLEVNSPSDKETSSEPVIEPLLFAVLRNQHFIRWQTSDTPECLRIIGGKEWHLSHLCEALRNCCPRYHILHVECNKLDILIPEDSDEVAEGVPLVALMLSLFHFIVSSWKAPGSSGQKAFTSTCALLLNRIMRDTAESTETLIAHGDLVDRLQAAAEHLGSEIVRTITDTLTNALRDEKGGLKVKPLMIVISDLHSIPASPGLGRFIHCVQRLNMWLANRYSCKLLVTHEERHYLRGLFRDFIEVSNKEVEECLRYLLQSNAVKSVTNKGPTKLLEIAERHKDTLSWVEKSEQKRKWHSADGHAQLQILGKPQSGKSVLCHFFVEEHLKTIAEKESAILATFFFSSRFEALRSRHVMLQALLYQLLKHNTSLYPHYQEEFLKLKEGVDSENRATSSSNSDELRSHYSPSETHEDGNIWPEDALDRIFESLLNHPAPVKAYVVVDGLDEADKPLQCAETVLVRLFQSGTKSKWVFKLLLAMQPDTTIQRVLNGVDGTQGRVFTIEQDKSNYEDILAYVLERFKDASRRYGWNLDSNQVRELSTQLARNSSNIFLWAKIAMLVLVKSCTDGVHPAGYKDIEMFIEGLVKPGKGSDGLQEVEDLYEKLLKRVMANVKDNNGLATSAGRIFRIAVNVGRSLTLDEFTHAWVQPKVEVLSKTDGRSSDYLDDFRKEDMAGKIMKISGNFLEAREDSEERTGGLLRPDYSNPAFDRRS</sequence>
<feature type="compositionally biased region" description="Basic and acidic residues" evidence="8">
    <location>
        <begin position="897"/>
        <end position="912"/>
    </location>
</feature>
<dbReference type="AlphaFoldDB" id="A0AAE8MQ87"/>
<dbReference type="InterPro" id="IPR056884">
    <property type="entry name" value="NPHP3-like_N"/>
</dbReference>
<reference evidence="10" key="1">
    <citation type="submission" date="2018-03" db="EMBL/GenBank/DDBJ databases">
        <authorList>
            <person name="Guldener U."/>
        </authorList>
    </citation>
    <scope>NUCLEOTIDE SEQUENCE</scope>
</reference>
<dbReference type="PANTHER" id="PTHR48182:SF2">
    <property type="entry name" value="PROTEIN SERAC1"/>
    <property type="match status" value="1"/>
</dbReference>
<feature type="region of interest" description="Disordered" evidence="8">
    <location>
        <begin position="1185"/>
        <end position="1209"/>
    </location>
</feature>
<dbReference type="Pfam" id="PF24883">
    <property type="entry name" value="NPHP3_N"/>
    <property type="match status" value="1"/>
</dbReference>
<keyword evidence="6" id="KW-0496">Mitochondrion</keyword>
<evidence type="ECO:0000256" key="8">
    <source>
        <dbReference type="SAM" id="MobiDB-lite"/>
    </source>
</evidence>
<evidence type="ECO:0000313" key="11">
    <source>
        <dbReference type="Proteomes" id="UP001187682"/>
    </source>
</evidence>
<feature type="domain" description="Nephrocystin 3-like N-terminal" evidence="9">
    <location>
        <begin position="781"/>
        <end position="921"/>
    </location>
</feature>
<evidence type="ECO:0000256" key="6">
    <source>
        <dbReference type="ARBA" id="ARBA00023128"/>
    </source>
</evidence>
<dbReference type="PANTHER" id="PTHR48182">
    <property type="entry name" value="PROTEIN SERAC1"/>
    <property type="match status" value="1"/>
</dbReference>
<name>A0AAE8MQ87_9PEZI</name>
<keyword evidence="4" id="KW-0677">Repeat</keyword>
<evidence type="ECO:0000313" key="10">
    <source>
        <dbReference type="EMBL" id="SPN97424.1"/>
    </source>
</evidence>
<accession>A0AAE8MQ87</accession>
<dbReference type="EMBL" id="ONZQ02000001">
    <property type="protein sequence ID" value="SPN97424.1"/>
    <property type="molecule type" value="Genomic_DNA"/>
</dbReference>
<feature type="region of interest" description="Disordered" evidence="8">
    <location>
        <begin position="887"/>
        <end position="914"/>
    </location>
</feature>
<evidence type="ECO:0000259" key="9">
    <source>
        <dbReference type="Pfam" id="PF24883"/>
    </source>
</evidence>
<evidence type="ECO:0000256" key="7">
    <source>
        <dbReference type="ARBA" id="ARBA00023136"/>
    </source>
</evidence>
<organism evidence="10 11">
    <name type="scientific">Cephalotrichum gorgonifer</name>
    <dbReference type="NCBI Taxonomy" id="2041049"/>
    <lineage>
        <taxon>Eukaryota</taxon>
        <taxon>Fungi</taxon>
        <taxon>Dikarya</taxon>
        <taxon>Ascomycota</taxon>
        <taxon>Pezizomycotina</taxon>
        <taxon>Sordariomycetes</taxon>
        <taxon>Hypocreomycetidae</taxon>
        <taxon>Microascales</taxon>
        <taxon>Microascaceae</taxon>
        <taxon>Cephalotrichum</taxon>
    </lineage>
</organism>
<dbReference type="InterPro" id="IPR029058">
    <property type="entry name" value="AB_hydrolase_fold"/>
</dbReference>
<evidence type="ECO:0000256" key="3">
    <source>
        <dbReference type="ARBA" id="ARBA00004370"/>
    </source>
</evidence>
<comment type="caution">
    <text evidence="10">The sequence shown here is derived from an EMBL/GenBank/DDBJ whole genome shotgun (WGS) entry which is preliminary data.</text>
</comment>